<keyword evidence="5" id="KW-1185">Reference proteome</keyword>
<feature type="compositionally biased region" description="Gly residues" evidence="2">
    <location>
        <begin position="457"/>
        <end position="500"/>
    </location>
</feature>
<keyword evidence="3" id="KW-0812">Transmembrane</keyword>
<feature type="region of interest" description="Disordered" evidence="2">
    <location>
        <begin position="333"/>
        <end position="357"/>
    </location>
</feature>
<reference evidence="5" key="1">
    <citation type="submission" date="2016-10" db="EMBL/GenBank/DDBJ databases">
        <authorList>
            <person name="Varghese N."/>
            <person name="Submissions S."/>
        </authorList>
    </citation>
    <scope>NUCLEOTIDE SEQUENCE [LARGE SCALE GENOMIC DNA]</scope>
    <source>
        <strain evidence="5">CGMCC 1.10223</strain>
    </source>
</reference>
<gene>
    <name evidence="4" type="ORF">SAMN04487969_101507</name>
</gene>
<dbReference type="AlphaFoldDB" id="A0A1I1YF25"/>
<feature type="compositionally biased region" description="Low complexity" evidence="2">
    <location>
        <begin position="429"/>
        <end position="443"/>
    </location>
</feature>
<feature type="region of interest" description="Disordered" evidence="2">
    <location>
        <begin position="393"/>
        <end position="543"/>
    </location>
</feature>
<evidence type="ECO:0000313" key="4">
    <source>
        <dbReference type="EMBL" id="SFE18184.1"/>
    </source>
</evidence>
<evidence type="ECO:0000313" key="5">
    <source>
        <dbReference type="Proteomes" id="UP000183410"/>
    </source>
</evidence>
<dbReference type="PANTHER" id="PTHR37612:SF20">
    <property type="entry name" value="PER-HEXAMER REPEAT PROTEIN 5-RELATED"/>
    <property type="match status" value="1"/>
</dbReference>
<evidence type="ECO:0000256" key="3">
    <source>
        <dbReference type="SAM" id="Phobius"/>
    </source>
</evidence>
<accession>A0A1I1YF25</accession>
<keyword evidence="3" id="KW-0472">Membrane</keyword>
<sequence>MEPSGSSQAKEEQQLPELLLPVRLRLTMFTMCKQGLKGLLMGSSAGLLLLIASRLWPLLHARPAAVILAAAGLLAGLLYGLWRRASLRDAARAMDRHDTDDAVSTALDGWLRPAGQPSAIVLLQRQEAIAAAKAYAAMLSKRLPWPAWPAWKRAVLGVSAVWAISALLLVWANPLDHLAEERAAERQQLEELREEAAALAEEAERADVPEEAKRQLAEPLEKLRSKLEENDSDMEAALAELAEAMRELEQTAELAKQSASQLDEAAEAMQREPALKQLGAALQDRLESGMREAISDMRSELQKLTPEQKEQLAQALEQLARQLPQDKEALASALAEAAEQARNSEAEDDASGETEGGDGLAALEEALAGELSQAQLEQLASAMASQLGQSGQPLAGQLAASGGSVPPSWAAAASGNGSPSGSSAGGASGSPSEPGSGAAPGSSGASGSGGDPSSSGAGTGAGSGQGAGAGAGAGAGQGQGAGSGSGSGQGGLQGGTGAGGRTLVTTPRTMAGEGNVQEDGGPSTGGQEQTGGKSPMIDGTTRPYEEVYSEYATEAKKALGRSQLPQAMQDKVKQYFDNIQPNR</sequence>
<feature type="compositionally biased region" description="Acidic residues" evidence="2">
    <location>
        <begin position="346"/>
        <end position="356"/>
    </location>
</feature>
<feature type="transmembrane region" description="Helical" evidence="3">
    <location>
        <begin position="38"/>
        <end position="57"/>
    </location>
</feature>
<keyword evidence="3" id="KW-1133">Transmembrane helix</keyword>
<dbReference type="EMBL" id="FONN01000001">
    <property type="protein sequence ID" value="SFE18184.1"/>
    <property type="molecule type" value="Genomic_DNA"/>
</dbReference>
<dbReference type="Proteomes" id="UP000183410">
    <property type="component" value="Unassembled WGS sequence"/>
</dbReference>
<name>A0A1I1YF25_9BACL</name>
<organism evidence="4 5">
    <name type="scientific">Paenibacillus algorifonticola</name>
    <dbReference type="NCBI Taxonomy" id="684063"/>
    <lineage>
        <taxon>Bacteria</taxon>
        <taxon>Bacillati</taxon>
        <taxon>Bacillota</taxon>
        <taxon>Bacilli</taxon>
        <taxon>Bacillales</taxon>
        <taxon>Paenibacillaceae</taxon>
        <taxon>Paenibacillus</taxon>
    </lineage>
</organism>
<protein>
    <submittedName>
        <fullName evidence="4">Uncharacterized protein</fullName>
    </submittedName>
</protein>
<feature type="coiled-coil region" evidence="1">
    <location>
        <begin position="175"/>
        <end position="272"/>
    </location>
</feature>
<dbReference type="RefSeq" id="WP_046233126.1">
    <property type="nucleotide sequence ID" value="NZ_FONN01000001.1"/>
</dbReference>
<keyword evidence="1" id="KW-0175">Coiled coil</keyword>
<feature type="compositionally biased region" description="Low complexity" evidence="2">
    <location>
        <begin position="410"/>
        <end position="422"/>
    </location>
</feature>
<proteinExistence type="predicted"/>
<feature type="transmembrane region" description="Helical" evidence="3">
    <location>
        <begin position="63"/>
        <end position="82"/>
    </location>
</feature>
<dbReference type="PANTHER" id="PTHR37612">
    <property type="entry name" value="FIBROIN HEAVY CHAIN FIB-H LIKE PROTEIN"/>
    <property type="match status" value="1"/>
</dbReference>
<dbReference type="InterPro" id="IPR052258">
    <property type="entry name" value="Diverse_Func_Domain-Protein"/>
</dbReference>
<feature type="transmembrane region" description="Helical" evidence="3">
    <location>
        <begin position="150"/>
        <end position="172"/>
    </location>
</feature>
<evidence type="ECO:0000256" key="1">
    <source>
        <dbReference type="SAM" id="Coils"/>
    </source>
</evidence>
<evidence type="ECO:0000256" key="2">
    <source>
        <dbReference type="SAM" id="MobiDB-lite"/>
    </source>
</evidence>
<dbReference type="OrthoDB" id="2380672at2"/>